<evidence type="ECO:0000313" key="1">
    <source>
        <dbReference type="EMBL" id="TFK68572.1"/>
    </source>
</evidence>
<sequence>MAENEVVAGSGQAARRFLYGNAALMQIARELESQFVAKYKYNKLSKEATGVLHGRIIEDCYEERIKVQNVVIAASNFELLLGHLLLGFNGAKTVVQTFKLGPAVKILKILKYSSSRVEEATVRMDAAASQASWAVFSCHFWLAWGECIEL</sequence>
<dbReference type="Proteomes" id="UP000308600">
    <property type="component" value="Unassembled WGS sequence"/>
</dbReference>
<proteinExistence type="predicted"/>
<gene>
    <name evidence="1" type="ORF">BDN72DRAFT_858286</name>
</gene>
<accession>A0ACD3AUE0</accession>
<protein>
    <submittedName>
        <fullName evidence="1">Uncharacterized protein</fullName>
    </submittedName>
</protein>
<keyword evidence="2" id="KW-1185">Reference proteome</keyword>
<evidence type="ECO:0000313" key="2">
    <source>
        <dbReference type="Proteomes" id="UP000308600"/>
    </source>
</evidence>
<reference evidence="1 2" key="1">
    <citation type="journal article" date="2019" name="Nat. Ecol. Evol.">
        <title>Megaphylogeny resolves global patterns of mushroom evolution.</title>
        <authorList>
            <person name="Varga T."/>
            <person name="Krizsan K."/>
            <person name="Foldi C."/>
            <person name="Dima B."/>
            <person name="Sanchez-Garcia M."/>
            <person name="Sanchez-Ramirez S."/>
            <person name="Szollosi G.J."/>
            <person name="Szarkandi J.G."/>
            <person name="Papp V."/>
            <person name="Albert L."/>
            <person name="Andreopoulos W."/>
            <person name="Angelini C."/>
            <person name="Antonin V."/>
            <person name="Barry K.W."/>
            <person name="Bougher N.L."/>
            <person name="Buchanan P."/>
            <person name="Buyck B."/>
            <person name="Bense V."/>
            <person name="Catcheside P."/>
            <person name="Chovatia M."/>
            <person name="Cooper J."/>
            <person name="Damon W."/>
            <person name="Desjardin D."/>
            <person name="Finy P."/>
            <person name="Geml J."/>
            <person name="Haridas S."/>
            <person name="Hughes K."/>
            <person name="Justo A."/>
            <person name="Karasinski D."/>
            <person name="Kautmanova I."/>
            <person name="Kiss B."/>
            <person name="Kocsube S."/>
            <person name="Kotiranta H."/>
            <person name="LaButti K.M."/>
            <person name="Lechner B.E."/>
            <person name="Liimatainen K."/>
            <person name="Lipzen A."/>
            <person name="Lukacs Z."/>
            <person name="Mihaltcheva S."/>
            <person name="Morgado L.N."/>
            <person name="Niskanen T."/>
            <person name="Noordeloos M.E."/>
            <person name="Ohm R.A."/>
            <person name="Ortiz-Santana B."/>
            <person name="Ovrebo C."/>
            <person name="Racz N."/>
            <person name="Riley R."/>
            <person name="Savchenko A."/>
            <person name="Shiryaev A."/>
            <person name="Soop K."/>
            <person name="Spirin V."/>
            <person name="Szebenyi C."/>
            <person name="Tomsovsky M."/>
            <person name="Tulloss R.E."/>
            <person name="Uehling J."/>
            <person name="Grigoriev I.V."/>
            <person name="Vagvolgyi C."/>
            <person name="Papp T."/>
            <person name="Martin F.M."/>
            <person name="Miettinen O."/>
            <person name="Hibbett D.S."/>
            <person name="Nagy L.G."/>
        </authorList>
    </citation>
    <scope>NUCLEOTIDE SEQUENCE [LARGE SCALE GENOMIC DNA]</scope>
    <source>
        <strain evidence="1 2">NL-1719</strain>
    </source>
</reference>
<name>A0ACD3AUE0_9AGAR</name>
<dbReference type="EMBL" id="ML208348">
    <property type="protein sequence ID" value="TFK68572.1"/>
    <property type="molecule type" value="Genomic_DNA"/>
</dbReference>
<organism evidence="1 2">
    <name type="scientific">Pluteus cervinus</name>
    <dbReference type="NCBI Taxonomy" id="181527"/>
    <lineage>
        <taxon>Eukaryota</taxon>
        <taxon>Fungi</taxon>
        <taxon>Dikarya</taxon>
        <taxon>Basidiomycota</taxon>
        <taxon>Agaricomycotina</taxon>
        <taxon>Agaricomycetes</taxon>
        <taxon>Agaricomycetidae</taxon>
        <taxon>Agaricales</taxon>
        <taxon>Pluteineae</taxon>
        <taxon>Pluteaceae</taxon>
        <taxon>Pluteus</taxon>
    </lineage>
</organism>